<dbReference type="InterPro" id="IPR000719">
    <property type="entry name" value="Prot_kinase_dom"/>
</dbReference>
<comment type="subcellular location">
    <subcellularLocation>
        <location evidence="5">Endomembrane system</location>
        <topology evidence="5">Single-pass type I membrane protein</topology>
    </subcellularLocation>
</comment>
<dbReference type="GO" id="GO:0012505">
    <property type="term" value="C:endomembrane system"/>
    <property type="evidence" value="ECO:0007669"/>
    <property type="project" value="UniProtKB-SubCell"/>
</dbReference>
<dbReference type="Pfam" id="PF07714">
    <property type="entry name" value="PK_Tyr_Ser-Thr"/>
    <property type="match status" value="1"/>
</dbReference>
<feature type="region of interest" description="Disordered" evidence="6">
    <location>
        <begin position="613"/>
        <end position="684"/>
    </location>
</feature>
<dbReference type="GO" id="GO:0005524">
    <property type="term" value="F:ATP binding"/>
    <property type="evidence" value="ECO:0007669"/>
    <property type="project" value="InterPro"/>
</dbReference>
<comment type="caution">
    <text evidence="8">The sequence shown here is derived from an EMBL/GenBank/DDBJ whole genome shotgun (WGS) entry which is preliminary data.</text>
</comment>
<evidence type="ECO:0000313" key="8">
    <source>
        <dbReference type="EMBL" id="KZN03081.1"/>
    </source>
</evidence>
<feature type="compositionally biased region" description="Pro residues" evidence="6">
    <location>
        <begin position="621"/>
        <end position="643"/>
    </location>
</feature>
<dbReference type="Gene3D" id="1.10.510.10">
    <property type="entry name" value="Transferase(Phosphotransferase) domain 1"/>
    <property type="match status" value="1"/>
</dbReference>
<gene>
    <name evidence="8" type="ORF">DCAR_011837</name>
</gene>
<keyword evidence="4" id="KW-0472">Membrane</keyword>
<evidence type="ECO:0000259" key="7">
    <source>
        <dbReference type="PROSITE" id="PS50011"/>
    </source>
</evidence>
<accession>A0A166BZF1</accession>
<evidence type="ECO:0000256" key="4">
    <source>
        <dbReference type="ARBA" id="ARBA00023136"/>
    </source>
</evidence>
<dbReference type="InterPro" id="IPR001245">
    <property type="entry name" value="Ser-Thr/Tyr_kinase_cat_dom"/>
</dbReference>
<dbReference type="Pfam" id="PF04825">
    <property type="entry name" value="Rad21_Rec8_N"/>
    <property type="match status" value="1"/>
</dbReference>
<evidence type="ECO:0000256" key="3">
    <source>
        <dbReference type="ARBA" id="ARBA00022989"/>
    </source>
</evidence>
<dbReference type="EMBL" id="LNRQ01000003">
    <property type="protein sequence ID" value="KZN03081.1"/>
    <property type="molecule type" value="Genomic_DNA"/>
</dbReference>
<sequence>MFYSHQLLARKAPLGQIWMAATTHAKINKKKLHKLNIIQICEQILNPSVPMALRLSGILMGRLNYDVTRLLVEINEAWKVKGVPDRTLLPKGKSQAKYEAVTLPDNQGTEEVEEIERSRHFSESATMMGFQQPSYVSMHLDNVDVPYTSNTVREDGQAQYYHQVDFDNITLFEGFDYYQADTDLHNRFERFDIEDDADTQTNFAPDDHTQIPATIISSPPRQEEPKKVNENPEKPLNDHVDQPFEEAKEVTQFMDSTPIMKITDLMDIPPVVLVCRLFAKGNKQIYYPAALLELWRRCTQPPHDSPSVLFMFLDMKPHGDYHTGVSSQPSEISIEKQRNTLENNEMPTEILMEELRNNLKNFGIGAASANGVSATKASGVSATKASGVPAAKASMISPSNSVCLFMSNYVGGEEFGSIPSSGSGHAFPTHSTEANTKWSNKKRSYSSTRNLETVAEETTWQNLDPDFKLTSTPENGSTLDNELMVETGPTQTQKYPVADQPLDQITDAIRRHLKIHFDTPGCPTIESVNQLAFGMNRKRAACFFHQICGVPLLKEGVVDPGSWNGAESLNKNVVISAVAGNVFHRRLLDIDVVDAPRRYSLRRQIASLFPPKTIKALPSSAQPPSPSPSPSPSPVPSPVPSPSPSAAQIPEVTVPSGPPSRPSSPFPENSPGSDDEQSSRGSGSKHHLAITLSAALGGSALLLLLASGIYFCRSNKVSAVRPWATGLSGQLQKAFVTGVPSLKRTELEAACEDFSNVLSTSATGTVYKGTLSTGVEIAVTSLAVESAKEWPENLESQFRKKIYQLSRVNHKNFVNLIGYCEEDKPFTRMVVFEYAPNGTLFEHLHIRESEHLDWGMRMRIIMGIAYCLEHLHQLKPPIPHKSLNSSAVSLTEDYAAKLSDFGLWNEIASKDMQASPESNVYSFGVLLFELVTGRLPYMVDSFALEDWASDYLRGDQPLGEMVDQILTSFDEEQLEQIGEVIKSCCHYNPKQRPAMKNVTARLKEITRIRAEEAVPRLSPLWWAELEIISSEGL</sequence>
<dbReference type="InterPro" id="IPR011009">
    <property type="entry name" value="Kinase-like_dom_sf"/>
</dbReference>
<dbReference type="STRING" id="79200.A0A166BZF1"/>
<keyword evidence="2" id="KW-0732">Signal</keyword>
<dbReference type="PANTHER" id="PTHR46084:SF4">
    <property type="entry name" value="PROTEIN KINASE DOMAIN-CONTAINING PROTEIN"/>
    <property type="match status" value="1"/>
</dbReference>
<evidence type="ECO:0000256" key="2">
    <source>
        <dbReference type="ARBA" id="ARBA00022729"/>
    </source>
</evidence>
<dbReference type="Gramene" id="KZN03081">
    <property type="protein sequence ID" value="KZN03081"/>
    <property type="gene ID" value="DCAR_011837"/>
</dbReference>
<feature type="compositionally biased region" description="Pro residues" evidence="6">
    <location>
        <begin position="656"/>
        <end position="665"/>
    </location>
</feature>
<dbReference type="PANTHER" id="PTHR46084">
    <property type="entry name" value="PROTEIN MALE DISCOVERER 2"/>
    <property type="match status" value="1"/>
</dbReference>
<keyword evidence="1" id="KW-0812">Transmembrane</keyword>
<feature type="domain" description="Protein kinase" evidence="7">
    <location>
        <begin position="752"/>
        <end position="1005"/>
    </location>
</feature>
<dbReference type="FunFam" id="3.30.200.20:FF:000489">
    <property type="entry name" value="Inactive receptor-like serine/threonine-protein kinase"/>
    <property type="match status" value="1"/>
</dbReference>
<feature type="compositionally biased region" description="Basic and acidic residues" evidence="6">
    <location>
        <begin position="221"/>
        <end position="239"/>
    </location>
</feature>
<dbReference type="PROSITE" id="PS50011">
    <property type="entry name" value="PROTEIN_KINASE_DOM"/>
    <property type="match status" value="1"/>
</dbReference>
<name>A0A166BZF1_DAUCS</name>
<protein>
    <recommendedName>
        <fullName evidence="7">Protein kinase domain-containing protein</fullName>
    </recommendedName>
</protein>
<organism evidence="8">
    <name type="scientific">Daucus carota subsp. sativus</name>
    <name type="common">Carrot</name>
    <dbReference type="NCBI Taxonomy" id="79200"/>
    <lineage>
        <taxon>Eukaryota</taxon>
        <taxon>Viridiplantae</taxon>
        <taxon>Streptophyta</taxon>
        <taxon>Embryophyta</taxon>
        <taxon>Tracheophyta</taxon>
        <taxon>Spermatophyta</taxon>
        <taxon>Magnoliopsida</taxon>
        <taxon>eudicotyledons</taxon>
        <taxon>Gunneridae</taxon>
        <taxon>Pentapetalae</taxon>
        <taxon>asterids</taxon>
        <taxon>campanulids</taxon>
        <taxon>Apiales</taxon>
        <taxon>Apiaceae</taxon>
        <taxon>Apioideae</taxon>
        <taxon>Scandiceae</taxon>
        <taxon>Daucinae</taxon>
        <taxon>Daucus</taxon>
        <taxon>Daucus sect. Daucus</taxon>
    </lineage>
</organism>
<feature type="region of interest" description="Disordered" evidence="6">
    <location>
        <begin position="419"/>
        <end position="449"/>
    </location>
</feature>
<reference evidence="8" key="1">
    <citation type="journal article" date="2016" name="Nat. Genet.">
        <title>A high-quality carrot genome assembly provides new insights into carotenoid accumulation and asterid genome evolution.</title>
        <authorList>
            <person name="Iorizzo M."/>
            <person name="Ellison S."/>
            <person name="Senalik D."/>
            <person name="Zeng P."/>
            <person name="Satapoomin P."/>
            <person name="Huang J."/>
            <person name="Bowman M."/>
            <person name="Iovene M."/>
            <person name="Sanseverino W."/>
            <person name="Cavagnaro P."/>
            <person name="Yildiz M."/>
            <person name="Macko-Podgorni A."/>
            <person name="Moranska E."/>
            <person name="Grzebelus E."/>
            <person name="Grzebelus D."/>
            <person name="Ashrafi H."/>
            <person name="Zheng Z."/>
            <person name="Cheng S."/>
            <person name="Spooner D."/>
            <person name="Van Deynze A."/>
            <person name="Simon P."/>
        </authorList>
    </citation>
    <scope>NUCLEOTIDE SEQUENCE [LARGE SCALE GENOMIC DNA]</scope>
    <source>
        <tissue evidence="8">Leaf</tissue>
    </source>
</reference>
<dbReference type="InterPro" id="IPR006910">
    <property type="entry name" value="Rad21_Rec8_N"/>
</dbReference>
<evidence type="ECO:0000256" key="5">
    <source>
        <dbReference type="ARBA" id="ARBA00046288"/>
    </source>
</evidence>
<dbReference type="Gene3D" id="3.30.200.20">
    <property type="entry name" value="Phosphorylase Kinase, domain 1"/>
    <property type="match status" value="1"/>
</dbReference>
<dbReference type="SUPFAM" id="SSF56112">
    <property type="entry name" value="Protein kinase-like (PK-like)"/>
    <property type="match status" value="1"/>
</dbReference>
<dbReference type="AlphaFoldDB" id="A0A166BZF1"/>
<proteinExistence type="predicted"/>
<evidence type="ECO:0000256" key="1">
    <source>
        <dbReference type="ARBA" id="ARBA00022692"/>
    </source>
</evidence>
<keyword evidence="3" id="KW-1133">Transmembrane helix</keyword>
<dbReference type="GO" id="GO:0004672">
    <property type="term" value="F:protein kinase activity"/>
    <property type="evidence" value="ECO:0007669"/>
    <property type="project" value="InterPro"/>
</dbReference>
<feature type="compositionally biased region" description="Polar residues" evidence="6">
    <location>
        <begin position="419"/>
        <end position="438"/>
    </location>
</feature>
<feature type="region of interest" description="Disordered" evidence="6">
    <location>
        <begin position="198"/>
        <end position="239"/>
    </location>
</feature>
<evidence type="ECO:0000256" key="6">
    <source>
        <dbReference type="SAM" id="MobiDB-lite"/>
    </source>
</evidence>
<feature type="compositionally biased region" description="Polar residues" evidence="6">
    <location>
        <begin position="211"/>
        <end position="220"/>
    </location>
</feature>